<comment type="caution">
    <text evidence="2">The sequence shown here is derived from an EMBL/GenBank/DDBJ whole genome shotgun (WGS) entry which is preliminary data.</text>
</comment>
<sequence>MSSPDFTKLPAFPEIFTRVCDILLARDDMSSLTTLIRTSKDLAGYGSAAIYARPTVNERNIRGFLLGLEADFIKDVLPAFAKKHKSKNKGGTSRYKPTWSSATRKHVQLMLVQELELKQVPTKLARKAGPVDKHVVILSWCLTVATGLGKRIPSLFYRLRAIRFLGDVDSGTKKTADDSDYKFKATIHLAPYTPIPSEAEDESDADSQAGAAAASSPSFDVCIRIEYNSPRHVALRGIITIGDVLQGIGAVRAWLDRISGWHKLQNLTIHAPDLAILPGLDILHWRGGLRLYFTRQLRQTPGSASKPAELLEEEAGAYLNEMKATMDGRTGSIQILGAFDIHPSLSGCTSDDLRKLVLDKLADYDMDFMSNSLPTTKTAPIYSPYPIFSLAEDPIEYWFAPKGYGGPPCLCDGAKRITRVITDVSPQAATSEGHVDLPITRPPPSRPVHVDSSRFYARRLGPSAARTPSSTYKSPSRVPLILDFAFLPSSLFHTSSCISLIPRDTTLHQPPTLISQTPPSSPLAAAKARHSAHYPSAPPPKMLPFETLTHICTILRARGDTHSLTKLMRVSAKMYDIASPVLYHRVRITERDMKSFLLGLRPRERKPVKLVANQRVAYRMRAYHPNTARQTRKISLLGHIVHLELILGPVEWRWSYHQSKRYRLILQWTLEGATSSSGIRLGALQTIKLCDSSRFENLSDSDAVLSTISMHRVTRRPEVDSVSTSDQHPYAIHVRPGEDQVVSGDSKVVSAWLSNLSARGDLASLTFTGTVPAALFEKASLWRTDQPIRIDMDPRTNESSIWVGEYKKEWRLQQTSHSLELFKVLLKQKSDAENASIRIELIHTFTFDLDETGAEALQLRNAVLESLRQSHGIVQTAELGANGEVKTVLTASNGSKVYIVEEEEGREAAQSA</sequence>
<feature type="region of interest" description="Disordered" evidence="1">
    <location>
        <begin position="429"/>
        <end position="450"/>
    </location>
</feature>
<dbReference type="Proteomes" id="UP001164286">
    <property type="component" value="Unassembled WGS sequence"/>
</dbReference>
<proteinExistence type="predicted"/>
<keyword evidence="3" id="KW-1185">Reference proteome</keyword>
<accession>A0AA38HCZ0</accession>
<dbReference type="AlphaFoldDB" id="A0AA38HCZ0"/>
<name>A0AA38HCZ0_9TREE</name>
<reference evidence="2" key="1">
    <citation type="journal article" date="2022" name="G3 (Bethesda)">
        <title>High quality genome of the basidiomycete yeast Dioszegia hungarica PDD-24b-2 isolated from cloud water.</title>
        <authorList>
            <person name="Jarrige D."/>
            <person name="Haridas S."/>
            <person name="Bleykasten-Grosshans C."/>
            <person name="Joly M."/>
            <person name="Nadalig T."/>
            <person name="Sancelme M."/>
            <person name="Vuilleumier S."/>
            <person name="Grigoriev I.V."/>
            <person name="Amato P."/>
            <person name="Bringel F."/>
        </authorList>
    </citation>
    <scope>NUCLEOTIDE SEQUENCE</scope>
    <source>
        <strain evidence="2">PDD-24b-2</strain>
    </source>
</reference>
<evidence type="ECO:0008006" key="4">
    <source>
        <dbReference type="Google" id="ProtNLM"/>
    </source>
</evidence>
<protein>
    <recommendedName>
        <fullName evidence="4">F-box domain-containing protein</fullName>
    </recommendedName>
</protein>
<dbReference type="RefSeq" id="XP_052947838.1">
    <property type="nucleotide sequence ID" value="XM_053088332.1"/>
</dbReference>
<gene>
    <name evidence="2" type="ORF">MKK02DRAFT_31569</name>
</gene>
<dbReference type="GeneID" id="77727537"/>
<organism evidence="2 3">
    <name type="scientific">Dioszegia hungarica</name>
    <dbReference type="NCBI Taxonomy" id="4972"/>
    <lineage>
        <taxon>Eukaryota</taxon>
        <taxon>Fungi</taxon>
        <taxon>Dikarya</taxon>
        <taxon>Basidiomycota</taxon>
        <taxon>Agaricomycotina</taxon>
        <taxon>Tremellomycetes</taxon>
        <taxon>Tremellales</taxon>
        <taxon>Bulleribasidiaceae</taxon>
        <taxon>Dioszegia</taxon>
    </lineage>
</organism>
<evidence type="ECO:0000256" key="1">
    <source>
        <dbReference type="SAM" id="MobiDB-lite"/>
    </source>
</evidence>
<evidence type="ECO:0000313" key="2">
    <source>
        <dbReference type="EMBL" id="KAI9638061.1"/>
    </source>
</evidence>
<dbReference type="EMBL" id="JAKWFO010000003">
    <property type="protein sequence ID" value="KAI9638061.1"/>
    <property type="molecule type" value="Genomic_DNA"/>
</dbReference>
<evidence type="ECO:0000313" key="3">
    <source>
        <dbReference type="Proteomes" id="UP001164286"/>
    </source>
</evidence>